<dbReference type="InterPro" id="IPR002288">
    <property type="entry name" value="DNA_gyrase_B_C"/>
</dbReference>
<dbReference type="PROSITE" id="PS50880">
    <property type="entry name" value="TOPRIM"/>
    <property type="match status" value="1"/>
</dbReference>
<dbReference type="RefSeq" id="WP_183653124.1">
    <property type="nucleotide sequence ID" value="NZ_JACIJG010000009.1"/>
</dbReference>
<feature type="compositionally biased region" description="Basic and acidic residues" evidence="12">
    <location>
        <begin position="15"/>
        <end position="24"/>
    </location>
</feature>
<keyword evidence="6" id="KW-0460">Magnesium</keyword>
<dbReference type="InterPro" id="IPR000565">
    <property type="entry name" value="Topo_IIA_B"/>
</dbReference>
<evidence type="ECO:0000256" key="5">
    <source>
        <dbReference type="ARBA" id="ARBA00022840"/>
    </source>
</evidence>
<evidence type="ECO:0000256" key="12">
    <source>
        <dbReference type="SAM" id="MobiDB-lite"/>
    </source>
</evidence>
<dbReference type="CDD" id="cd00822">
    <property type="entry name" value="TopoII_Trans_DNA_gyrase"/>
    <property type="match status" value="1"/>
</dbReference>
<dbReference type="SUPFAM" id="SSF54211">
    <property type="entry name" value="Ribosomal protein S5 domain 2-like"/>
    <property type="match status" value="1"/>
</dbReference>
<keyword evidence="3" id="KW-0479">Metal-binding</keyword>
<evidence type="ECO:0000256" key="8">
    <source>
        <dbReference type="ARBA" id="ARBA00023125"/>
    </source>
</evidence>
<dbReference type="Pfam" id="PF02518">
    <property type="entry name" value="HATPase_c"/>
    <property type="match status" value="1"/>
</dbReference>
<name>A0A7W9AY48_9HYPH</name>
<dbReference type="InterPro" id="IPR013760">
    <property type="entry name" value="Topo_IIA-like_dom_sf"/>
</dbReference>
<sequence length="703" mass="77553">MDDSNDLFSRVVNNARERQIERQTVESTAPQPVGQLAAVPLPSTPKPAPVAAKAPPASTGGDDYNASSIRVLEGLEPVRLRPGMYIGGTDEKALHHLFAEVIDNSMDEAVAGHANFIEVSLNAEGFITVTDNGRGIPVDEHPQVPGKSTLEVIMTKLHAGGKFDGKAYETSGGLHGVGVSVVNALSDVLEVEVARNRRLYRQRFSRGIPQGGLEDAGEVHNRRGTRVRFHPDPDIFGKTARFDPHRLYRMARSKAYLFGGVEIRWNCDPALLDPKKETPEKAVFHFPGGLKDYLAASLGKEHQVTREIFSGKTEKQGGHGAVEWAVSWFGGDGFVHSYCNTIPTGDGGTHEAGLRIALTRGLKAYAELTNNKRASIITTDDVMVSAAGMLSVFIREPEFVGQTKDKLATVEAQRIVENVIRDPFDHWLAASPQEASRLLDWVVDRAEERLRRRQEKETVRKSATRKLRLPGKLADCTQNAAAGAELFIVEGDSAGGSAKQARNRAMQAILPLRGKILNVASAGRDKLTANQQIADLIQALGCGTRKNYREDDLRYDRVIVMTDADVDGAHIASLLITFFYQEMPELIRNGHLYLAVPPLYRLSQGGKTAYARDDAHKDELLRTLFTGRGKVEIGRFKGLGEMRADQLKETTMDPAKRTLLRVQVDEDYIDETRNTVDELMGTKPEARFRFISDRAAFVEELDI</sequence>
<keyword evidence="4 11" id="KW-0547">Nucleotide-binding</keyword>
<evidence type="ECO:0000259" key="13">
    <source>
        <dbReference type="PROSITE" id="PS50880"/>
    </source>
</evidence>
<evidence type="ECO:0000313" key="14">
    <source>
        <dbReference type="EMBL" id="MBB5702752.1"/>
    </source>
</evidence>
<dbReference type="GO" id="GO:0003918">
    <property type="term" value="F:DNA topoisomerase type II (double strand cut, ATP-hydrolyzing) activity"/>
    <property type="evidence" value="ECO:0007669"/>
    <property type="project" value="UniProtKB-UniRule"/>
</dbReference>
<dbReference type="PRINTS" id="PR01159">
    <property type="entry name" value="DNAGYRASEB"/>
</dbReference>
<comment type="catalytic activity">
    <reaction evidence="1 11">
        <text>ATP-dependent breakage, passage and rejoining of double-stranded DNA.</text>
        <dbReference type="EC" id="5.6.2.2"/>
    </reaction>
</comment>
<dbReference type="GO" id="GO:0005524">
    <property type="term" value="F:ATP binding"/>
    <property type="evidence" value="ECO:0007669"/>
    <property type="project" value="UniProtKB-UniRule"/>
</dbReference>
<dbReference type="InterPro" id="IPR013759">
    <property type="entry name" value="Topo_IIA_B_C"/>
</dbReference>
<evidence type="ECO:0000256" key="10">
    <source>
        <dbReference type="ARBA" id="ARBA00063644"/>
    </source>
</evidence>
<feature type="binding site" evidence="11">
    <location>
        <begin position="173"/>
        <end position="179"/>
    </location>
    <ligand>
        <name>ATP</name>
        <dbReference type="ChEBI" id="CHEBI:30616"/>
    </ligand>
</feature>
<evidence type="ECO:0000313" key="15">
    <source>
        <dbReference type="Proteomes" id="UP000555546"/>
    </source>
</evidence>
<dbReference type="EC" id="5.6.2.2" evidence="11"/>
<dbReference type="Gene3D" id="3.30.565.10">
    <property type="entry name" value="Histidine kinase-like ATPase, C-terminal domain"/>
    <property type="match status" value="1"/>
</dbReference>
<evidence type="ECO:0000256" key="1">
    <source>
        <dbReference type="ARBA" id="ARBA00000185"/>
    </source>
</evidence>
<dbReference type="GO" id="GO:0007059">
    <property type="term" value="P:chromosome segregation"/>
    <property type="evidence" value="ECO:0007669"/>
    <property type="project" value="UniProtKB-UniRule"/>
</dbReference>
<proteinExistence type="inferred from homology"/>
<dbReference type="SMART" id="SM00433">
    <property type="entry name" value="TOP2c"/>
    <property type="match status" value="1"/>
</dbReference>
<comment type="similarity">
    <text evidence="11">Belongs to the type II topoisomerase family. ParE type 1 subfamily.</text>
</comment>
<dbReference type="NCBIfam" id="TIGR01055">
    <property type="entry name" value="parE_Gneg"/>
    <property type="match status" value="1"/>
</dbReference>
<comment type="cofactor">
    <cofactor evidence="2">
        <name>Mg(2+)</name>
        <dbReference type="ChEBI" id="CHEBI:18420"/>
    </cofactor>
</comment>
<accession>A0A7W9AY48</accession>
<feature type="binding site" evidence="11">
    <location>
        <position position="404"/>
    </location>
    <ligand>
        <name>ATP</name>
        <dbReference type="ChEBI" id="CHEBI:30616"/>
    </ligand>
</feature>
<feature type="binding site" evidence="11">
    <location>
        <position position="64"/>
    </location>
    <ligand>
        <name>ATP</name>
        <dbReference type="ChEBI" id="CHEBI:30616"/>
    </ligand>
</feature>
<dbReference type="SUPFAM" id="SSF56719">
    <property type="entry name" value="Type II DNA topoisomerase"/>
    <property type="match status" value="1"/>
</dbReference>
<evidence type="ECO:0000256" key="4">
    <source>
        <dbReference type="ARBA" id="ARBA00022741"/>
    </source>
</evidence>
<dbReference type="FunFam" id="3.30.230.10:FF:000047">
    <property type="entry name" value="DNA topoisomerase 4 subunit B"/>
    <property type="match status" value="1"/>
</dbReference>
<dbReference type="Proteomes" id="UP000555546">
    <property type="component" value="Unassembled WGS sequence"/>
</dbReference>
<dbReference type="PROSITE" id="PS00177">
    <property type="entry name" value="TOPOISOMERASE_II"/>
    <property type="match status" value="1"/>
</dbReference>
<reference evidence="14 15" key="1">
    <citation type="submission" date="2020-08" db="EMBL/GenBank/DDBJ databases">
        <title>Genomic Encyclopedia of Type Strains, Phase IV (KMG-IV): sequencing the most valuable type-strain genomes for metagenomic binning, comparative biology and taxonomic classification.</title>
        <authorList>
            <person name="Goeker M."/>
        </authorList>
    </citation>
    <scope>NUCLEOTIDE SEQUENCE [LARGE SCALE GENOMIC DNA]</scope>
    <source>
        <strain evidence="14 15">DSM 26944</strain>
    </source>
</reference>
<keyword evidence="5 11" id="KW-0067">ATP-binding</keyword>
<dbReference type="Gene3D" id="3.30.230.10">
    <property type="match status" value="1"/>
</dbReference>
<comment type="subunit">
    <text evidence="10 11">Heterotetramer composed of ParC and ParE.</text>
</comment>
<evidence type="ECO:0000256" key="11">
    <source>
        <dbReference type="HAMAP-Rule" id="MF_00938"/>
    </source>
</evidence>
<dbReference type="InterPro" id="IPR036890">
    <property type="entry name" value="HATPase_C_sf"/>
</dbReference>
<dbReference type="SMART" id="SM00387">
    <property type="entry name" value="HATPase_c"/>
    <property type="match status" value="1"/>
</dbReference>
<feature type="binding site" evidence="11">
    <location>
        <position position="104"/>
    </location>
    <ligand>
        <name>ATP</name>
        <dbReference type="ChEBI" id="CHEBI:30616"/>
    </ligand>
</feature>
<evidence type="ECO:0000256" key="3">
    <source>
        <dbReference type="ARBA" id="ARBA00022723"/>
    </source>
</evidence>
<dbReference type="GO" id="GO:0003677">
    <property type="term" value="F:DNA binding"/>
    <property type="evidence" value="ECO:0007669"/>
    <property type="project" value="UniProtKB-UniRule"/>
</dbReference>
<dbReference type="InterPro" id="IPR018522">
    <property type="entry name" value="TopoIIA_CS"/>
</dbReference>
<dbReference type="Pfam" id="PF00204">
    <property type="entry name" value="DNA_gyraseB"/>
    <property type="match status" value="1"/>
</dbReference>
<dbReference type="PRINTS" id="PR00418">
    <property type="entry name" value="TPI2FAMILY"/>
</dbReference>
<dbReference type="HAMAP" id="MF_00938">
    <property type="entry name" value="ParE_type1"/>
    <property type="match status" value="1"/>
</dbReference>
<keyword evidence="15" id="KW-1185">Reference proteome</keyword>
<dbReference type="InterPro" id="IPR003594">
    <property type="entry name" value="HATPase_dom"/>
</dbReference>
<evidence type="ECO:0000256" key="6">
    <source>
        <dbReference type="ARBA" id="ARBA00022842"/>
    </source>
</evidence>
<dbReference type="PANTHER" id="PTHR45866:SF4">
    <property type="entry name" value="DNA TOPOISOMERASE 4 SUBUNIT B"/>
    <property type="match status" value="1"/>
</dbReference>
<dbReference type="InterPro" id="IPR006171">
    <property type="entry name" value="TOPRIM_dom"/>
</dbReference>
<feature type="binding site" evidence="11">
    <location>
        <position position="131"/>
    </location>
    <ligand>
        <name>ATP</name>
        <dbReference type="ChEBI" id="CHEBI:30616"/>
    </ligand>
</feature>
<dbReference type="Gene3D" id="3.40.50.670">
    <property type="match status" value="1"/>
</dbReference>
<feature type="site" description="Interaction with DNA" evidence="11">
    <location>
        <position position="687"/>
    </location>
</feature>
<dbReference type="InterPro" id="IPR005737">
    <property type="entry name" value="TopoIV_B_Gneg"/>
</dbReference>
<keyword evidence="7 11" id="KW-0799">Topoisomerase</keyword>
<dbReference type="GO" id="GO:0046872">
    <property type="term" value="F:metal ion binding"/>
    <property type="evidence" value="ECO:0007669"/>
    <property type="project" value="UniProtKB-KW"/>
</dbReference>
<dbReference type="InterPro" id="IPR013506">
    <property type="entry name" value="Topo_IIA_bsu_dom2"/>
</dbReference>
<feature type="region of interest" description="Disordered" evidence="12">
    <location>
        <begin position="1"/>
        <end position="65"/>
    </location>
</feature>
<keyword evidence="8 11" id="KW-0238">DNA-binding</keyword>
<evidence type="ECO:0000256" key="7">
    <source>
        <dbReference type="ARBA" id="ARBA00023029"/>
    </source>
</evidence>
<dbReference type="InterPro" id="IPR020568">
    <property type="entry name" value="Ribosomal_Su5_D2-typ_SF"/>
</dbReference>
<keyword evidence="9 11" id="KW-0413">Isomerase</keyword>
<dbReference type="InterPro" id="IPR001241">
    <property type="entry name" value="Topo_IIA"/>
</dbReference>
<dbReference type="SUPFAM" id="SSF55874">
    <property type="entry name" value="ATPase domain of HSP90 chaperone/DNA topoisomerase II/histidine kinase"/>
    <property type="match status" value="1"/>
</dbReference>
<dbReference type="GO" id="GO:0006265">
    <property type="term" value="P:DNA topological change"/>
    <property type="evidence" value="ECO:0007669"/>
    <property type="project" value="UniProtKB-UniRule"/>
</dbReference>
<comment type="caution">
    <text evidence="14">The sequence shown here is derived from an EMBL/GenBank/DDBJ whole genome shotgun (WGS) entry which is preliminary data.</text>
</comment>
<feature type="site" description="Interaction with DNA" evidence="11">
    <location>
        <position position="570"/>
    </location>
</feature>
<organism evidence="14 15">
    <name type="scientific">Brucella daejeonensis</name>
    <dbReference type="NCBI Taxonomy" id="659015"/>
    <lineage>
        <taxon>Bacteria</taxon>
        <taxon>Pseudomonadati</taxon>
        <taxon>Pseudomonadota</taxon>
        <taxon>Alphaproteobacteria</taxon>
        <taxon>Hyphomicrobiales</taxon>
        <taxon>Brucellaceae</taxon>
        <taxon>Brucella/Ochrobactrum group</taxon>
        <taxon>Brucella</taxon>
    </lineage>
</organism>
<protein>
    <recommendedName>
        <fullName evidence="11">DNA topoisomerase 4 subunit B</fullName>
        <ecNumber evidence="11">5.6.2.2</ecNumber>
    </recommendedName>
    <alternativeName>
        <fullName evidence="11">Topoisomerase IV subunit B</fullName>
    </alternativeName>
</protein>
<dbReference type="FunFam" id="3.40.50.670:FF:000006">
    <property type="entry name" value="DNA topoisomerase (ATP-hydrolyzing)"/>
    <property type="match status" value="1"/>
</dbReference>
<dbReference type="GO" id="GO:0005694">
    <property type="term" value="C:chromosome"/>
    <property type="evidence" value="ECO:0007669"/>
    <property type="project" value="InterPro"/>
</dbReference>
<dbReference type="Pfam" id="PF00986">
    <property type="entry name" value="DNA_gyraseB_C"/>
    <property type="match status" value="1"/>
</dbReference>
<dbReference type="CDD" id="cd16928">
    <property type="entry name" value="HATPase_GyrB-like"/>
    <property type="match status" value="1"/>
</dbReference>
<feature type="site" description="Interaction with DNA" evidence="11">
    <location>
        <position position="518"/>
    </location>
</feature>
<gene>
    <name evidence="11" type="primary">parE</name>
    <name evidence="14" type="ORF">FHS76_002641</name>
</gene>
<dbReference type="AlphaFoldDB" id="A0A7W9AY48"/>
<dbReference type="FunFam" id="3.30.565.10:FF:000002">
    <property type="entry name" value="DNA gyrase subunit B"/>
    <property type="match status" value="1"/>
</dbReference>
<feature type="domain" description="Toprim" evidence="13">
    <location>
        <begin position="484"/>
        <end position="598"/>
    </location>
</feature>
<dbReference type="InterPro" id="IPR014721">
    <property type="entry name" value="Ribsml_uS5_D2-typ_fold_subgr"/>
</dbReference>
<dbReference type="EMBL" id="JACIJG010000009">
    <property type="protein sequence ID" value="MBB5702752.1"/>
    <property type="molecule type" value="Genomic_DNA"/>
</dbReference>
<dbReference type="PANTHER" id="PTHR45866">
    <property type="entry name" value="DNA GYRASE/TOPOISOMERASE SUBUNIT B"/>
    <property type="match status" value="1"/>
</dbReference>
<evidence type="ECO:0000256" key="9">
    <source>
        <dbReference type="ARBA" id="ARBA00023235"/>
    </source>
</evidence>
<dbReference type="Pfam" id="PF01751">
    <property type="entry name" value="Toprim"/>
    <property type="match status" value="1"/>
</dbReference>
<comment type="function">
    <text evidence="11">Topoisomerase IV is essential for chromosome segregation. It relaxes supercoiled DNA. Performs the decatenation events required during the replication of a circular DNA molecule.</text>
</comment>
<evidence type="ECO:0000256" key="2">
    <source>
        <dbReference type="ARBA" id="ARBA00001946"/>
    </source>
</evidence>